<protein>
    <recommendedName>
        <fullName evidence="4">succinate dehydrogenase</fullName>
        <ecNumber evidence="4">1.3.5.1</ecNumber>
    </recommendedName>
</protein>
<gene>
    <name evidence="17" type="primary">sdhA</name>
    <name evidence="17" type="ORF">EJP82_01680</name>
</gene>
<proteinExistence type="inferred from homology"/>
<dbReference type="EC" id="1.3.5.1" evidence="4"/>
<keyword evidence="10" id="KW-0560">Oxidoreductase</keyword>
<evidence type="ECO:0000256" key="7">
    <source>
        <dbReference type="ARBA" id="ARBA00022630"/>
    </source>
</evidence>
<keyword evidence="6" id="KW-1003">Cell membrane</keyword>
<evidence type="ECO:0000313" key="17">
    <source>
        <dbReference type="EMBL" id="RUT48673.1"/>
    </source>
</evidence>
<comment type="subcellular location">
    <subcellularLocation>
        <location evidence="2">Cell membrane</location>
        <topology evidence="2">Peripheral membrane protein</topology>
        <orientation evidence="2">Cytoplasmic side</orientation>
    </subcellularLocation>
</comment>
<dbReference type="InterPro" id="IPR037099">
    <property type="entry name" value="Fum_R/Succ_DH_flav-like_C_sf"/>
</dbReference>
<dbReference type="SUPFAM" id="SSF56425">
    <property type="entry name" value="Succinate dehydrogenase/fumarate reductase flavoprotein, catalytic domain"/>
    <property type="match status" value="1"/>
</dbReference>
<evidence type="ECO:0000256" key="1">
    <source>
        <dbReference type="ARBA" id="ARBA00001974"/>
    </source>
</evidence>
<dbReference type="PROSITE" id="PS00504">
    <property type="entry name" value="FRD_SDH_FAD_BINDING"/>
    <property type="match status" value="1"/>
</dbReference>
<comment type="caution">
    <text evidence="17">The sequence shown here is derived from an EMBL/GenBank/DDBJ whole genome shotgun (WGS) entry which is preliminary data.</text>
</comment>
<keyword evidence="5" id="KW-0813">Transport</keyword>
<evidence type="ECO:0000256" key="5">
    <source>
        <dbReference type="ARBA" id="ARBA00022448"/>
    </source>
</evidence>
<dbReference type="GO" id="GO:0033765">
    <property type="term" value="F:steroid dehydrogenase activity, acting on the CH-CH group of donors"/>
    <property type="evidence" value="ECO:0007669"/>
    <property type="project" value="UniProtKB-ARBA"/>
</dbReference>
<evidence type="ECO:0000256" key="2">
    <source>
        <dbReference type="ARBA" id="ARBA00004413"/>
    </source>
</evidence>
<comment type="catalytic activity">
    <reaction evidence="12">
        <text>a quinone + succinate = fumarate + a quinol</text>
        <dbReference type="Rhea" id="RHEA:40523"/>
        <dbReference type="ChEBI" id="CHEBI:24646"/>
        <dbReference type="ChEBI" id="CHEBI:29806"/>
        <dbReference type="ChEBI" id="CHEBI:30031"/>
        <dbReference type="ChEBI" id="CHEBI:132124"/>
        <dbReference type="EC" id="1.3.5.1"/>
    </reaction>
</comment>
<dbReference type="InterPro" id="IPR036188">
    <property type="entry name" value="FAD/NAD-bd_sf"/>
</dbReference>
<dbReference type="AlphaFoldDB" id="A0A3S1EMC4"/>
<dbReference type="Pfam" id="PF00890">
    <property type="entry name" value="FAD_binding_2"/>
    <property type="match status" value="1"/>
</dbReference>
<keyword evidence="18" id="KW-1185">Reference proteome</keyword>
<name>A0A3S1EMC4_9BACL</name>
<evidence type="ECO:0000313" key="18">
    <source>
        <dbReference type="Proteomes" id="UP000279446"/>
    </source>
</evidence>
<comment type="similarity">
    <text evidence="3">Belongs to the FAD-dependent oxidoreductase 2 family. FRD/SDH subfamily.</text>
</comment>
<evidence type="ECO:0000256" key="8">
    <source>
        <dbReference type="ARBA" id="ARBA00022827"/>
    </source>
</evidence>
<dbReference type="OrthoDB" id="9806724at2"/>
<dbReference type="Pfam" id="PF02910">
    <property type="entry name" value="Succ_DH_flav_C"/>
    <property type="match status" value="1"/>
</dbReference>
<dbReference type="EMBL" id="RZNY01000001">
    <property type="protein sequence ID" value="RUT48673.1"/>
    <property type="molecule type" value="Genomic_DNA"/>
</dbReference>
<comment type="cofactor">
    <cofactor evidence="1">
        <name>FAD</name>
        <dbReference type="ChEBI" id="CHEBI:57692"/>
    </cofactor>
</comment>
<dbReference type="PANTHER" id="PTHR11632:SF53">
    <property type="entry name" value="SUCCINATE DEHYDROGENASE FLAVOPROTEIN SUBUNIT"/>
    <property type="match status" value="1"/>
</dbReference>
<dbReference type="NCBIfam" id="NF006392">
    <property type="entry name" value="PRK08641.1"/>
    <property type="match status" value="1"/>
</dbReference>
<dbReference type="Gene3D" id="3.50.50.60">
    <property type="entry name" value="FAD/NAD(P)-binding domain"/>
    <property type="match status" value="1"/>
</dbReference>
<dbReference type="GO" id="GO:0005886">
    <property type="term" value="C:plasma membrane"/>
    <property type="evidence" value="ECO:0007669"/>
    <property type="project" value="UniProtKB-SubCell"/>
</dbReference>
<evidence type="ECO:0000259" key="15">
    <source>
        <dbReference type="Pfam" id="PF00890"/>
    </source>
</evidence>
<dbReference type="Proteomes" id="UP000279446">
    <property type="component" value="Unassembled WGS sequence"/>
</dbReference>
<dbReference type="Gene3D" id="3.90.700.10">
    <property type="entry name" value="Succinate dehydrogenase/fumarate reductase flavoprotein, catalytic domain"/>
    <property type="match status" value="1"/>
</dbReference>
<evidence type="ECO:0000256" key="14">
    <source>
        <dbReference type="SAM" id="Coils"/>
    </source>
</evidence>
<evidence type="ECO:0000256" key="9">
    <source>
        <dbReference type="ARBA" id="ARBA00022982"/>
    </source>
</evidence>
<dbReference type="InterPro" id="IPR015939">
    <property type="entry name" value="Fum_Rdtase/Succ_DH_flav-like_C"/>
</dbReference>
<dbReference type="PRINTS" id="PR00411">
    <property type="entry name" value="PNDRDTASEI"/>
</dbReference>
<dbReference type="InterPro" id="IPR003953">
    <property type="entry name" value="FAD-dep_OxRdtase_2_FAD-bd"/>
</dbReference>
<evidence type="ECO:0000256" key="3">
    <source>
        <dbReference type="ARBA" id="ARBA00008040"/>
    </source>
</evidence>
<dbReference type="SUPFAM" id="SSF51905">
    <property type="entry name" value="FAD/NAD(P)-binding domain"/>
    <property type="match status" value="1"/>
</dbReference>
<feature type="active site" description="Proton acceptor" evidence="13">
    <location>
        <position position="285"/>
    </location>
</feature>
<dbReference type="GO" id="GO:0009055">
    <property type="term" value="F:electron transfer activity"/>
    <property type="evidence" value="ECO:0007669"/>
    <property type="project" value="TreeGrafter"/>
</dbReference>
<keyword evidence="9" id="KW-0249">Electron transport</keyword>
<dbReference type="InterPro" id="IPR030664">
    <property type="entry name" value="SdhA/FrdA/AprA"/>
</dbReference>
<organism evidence="17 18">
    <name type="scientific">Paenibacillus anaericanus</name>
    <dbReference type="NCBI Taxonomy" id="170367"/>
    <lineage>
        <taxon>Bacteria</taxon>
        <taxon>Bacillati</taxon>
        <taxon>Bacillota</taxon>
        <taxon>Bacilli</taxon>
        <taxon>Bacillales</taxon>
        <taxon>Paenibacillaceae</taxon>
        <taxon>Paenibacillus</taxon>
    </lineage>
</organism>
<accession>A0A3S1EMC4</accession>
<feature type="domain" description="FAD-dependent oxidoreductase 2 FAD-binding" evidence="15">
    <location>
        <begin position="6"/>
        <end position="392"/>
    </location>
</feature>
<dbReference type="NCBIfam" id="TIGR01811">
    <property type="entry name" value="sdhA_Bsu"/>
    <property type="match status" value="1"/>
</dbReference>
<dbReference type="PRINTS" id="PR00368">
    <property type="entry name" value="FADPNR"/>
</dbReference>
<dbReference type="SUPFAM" id="SSF46977">
    <property type="entry name" value="Succinate dehydrogenase/fumarate reductase flavoprotein C-terminal domain"/>
    <property type="match status" value="1"/>
</dbReference>
<dbReference type="InterPro" id="IPR003952">
    <property type="entry name" value="FRD_SDH_FAD_BS"/>
</dbReference>
<dbReference type="RefSeq" id="WP_127190267.1">
    <property type="nucleotide sequence ID" value="NZ_JAUSSS010000008.1"/>
</dbReference>
<keyword evidence="8" id="KW-0274">FAD</keyword>
<dbReference type="Gene3D" id="1.20.58.100">
    <property type="entry name" value="Fumarate reductase/succinate dehydrogenase flavoprotein-like, C-terminal domain"/>
    <property type="match status" value="1"/>
</dbReference>
<dbReference type="GO" id="GO:0050660">
    <property type="term" value="F:flavin adenine dinucleotide binding"/>
    <property type="evidence" value="ECO:0007669"/>
    <property type="project" value="TreeGrafter"/>
</dbReference>
<evidence type="ECO:0000256" key="12">
    <source>
        <dbReference type="ARBA" id="ARBA00049220"/>
    </source>
</evidence>
<dbReference type="PIRSF" id="PIRSF000171">
    <property type="entry name" value="SDHA_APRA_LASPO"/>
    <property type="match status" value="1"/>
</dbReference>
<dbReference type="InterPro" id="IPR027477">
    <property type="entry name" value="Succ_DH/fumarate_Rdtase_cat_sf"/>
</dbReference>
<dbReference type="PANTHER" id="PTHR11632">
    <property type="entry name" value="SUCCINATE DEHYDROGENASE 2 FLAVOPROTEIN SUBUNIT"/>
    <property type="match status" value="1"/>
</dbReference>
<feature type="domain" description="Fumarate reductase/succinate dehydrogenase flavoprotein-like C-terminal" evidence="16">
    <location>
        <begin position="452"/>
        <end position="577"/>
    </location>
</feature>
<evidence type="ECO:0000256" key="4">
    <source>
        <dbReference type="ARBA" id="ARBA00012792"/>
    </source>
</evidence>
<evidence type="ECO:0000256" key="6">
    <source>
        <dbReference type="ARBA" id="ARBA00022475"/>
    </source>
</evidence>
<dbReference type="GO" id="GO:0009061">
    <property type="term" value="P:anaerobic respiration"/>
    <property type="evidence" value="ECO:0007669"/>
    <property type="project" value="TreeGrafter"/>
</dbReference>
<keyword evidence="7" id="KW-0285">Flavoprotein</keyword>
<dbReference type="FunFam" id="3.90.700.10:FF:000004">
    <property type="entry name" value="Succinate dehydrogenase flavoprotein subunit"/>
    <property type="match status" value="1"/>
</dbReference>
<reference evidence="17 18" key="1">
    <citation type="submission" date="2018-12" db="EMBL/GenBank/DDBJ databases">
        <authorList>
            <person name="Sun L."/>
            <person name="Chen Z."/>
        </authorList>
    </citation>
    <scope>NUCLEOTIDE SEQUENCE [LARGE SCALE GENOMIC DNA]</scope>
    <source>
        <strain evidence="17 18">DSM 15890</strain>
    </source>
</reference>
<dbReference type="FunFam" id="3.50.50.60:FF:000009">
    <property type="entry name" value="Succinate dehydrogenase flavoprotein subunit"/>
    <property type="match status" value="1"/>
</dbReference>
<keyword evidence="14" id="KW-0175">Coiled coil</keyword>
<evidence type="ECO:0000259" key="16">
    <source>
        <dbReference type="Pfam" id="PF02910"/>
    </source>
</evidence>
<feature type="coiled-coil region" evidence="14">
    <location>
        <begin position="465"/>
        <end position="492"/>
    </location>
</feature>
<keyword evidence="11" id="KW-0472">Membrane</keyword>
<evidence type="ECO:0000256" key="13">
    <source>
        <dbReference type="PIRSR" id="PIRSR000171-1"/>
    </source>
</evidence>
<dbReference type="GO" id="GO:0008177">
    <property type="term" value="F:succinate dehydrogenase (quinone) activity"/>
    <property type="evidence" value="ECO:0007669"/>
    <property type="project" value="UniProtKB-EC"/>
</dbReference>
<evidence type="ECO:0000256" key="10">
    <source>
        <dbReference type="ARBA" id="ARBA00023002"/>
    </source>
</evidence>
<dbReference type="InterPro" id="IPR011280">
    <property type="entry name" value="Succ_DH/Fum_Rdt_flav_su"/>
</dbReference>
<evidence type="ECO:0000256" key="11">
    <source>
        <dbReference type="ARBA" id="ARBA00023136"/>
    </source>
</evidence>
<sequence length="580" mass="64280">MAKQSVIVVGGGLAGLMATIKAAEAGVQVHLFSLVPVKRSHSVCAQGGINGAVNTKGEGDSPWEHFDDTVYGGDFLANQPPVKAMCEAAPGIIHLMDRMGVMFNRTPEGLLDFRRFGGTKRHRTAFAGATTGQQLLYALDEQVRRFEAGGLVTKYEHWEFLSAVIDDEGICRGICAQDLRSMEVVTFASDAVILATGGPGIIFGKTTNSVINTGTAASAVYQQGVHYANGEFIQIHPTAIPGDDKLRLMSESARGEGGRIWTYKDGKPWYFLEEKYPSYGNLVPRDIATREIFHVCVDMKLGVNQENMVYLDLSHKDPKELDVKLGGIIEIYEKFMGDDPRKIPMKIFPAVHYSMGGMWVDYNQMTNVPGLFAAGECEYQYHGANRLGANSLVSAIYGGMVAGPKSVEYIRGLKKSAEDVDPSVYENTRKAQEAKYEGLLAMNGTENPYVIHKELGEWMTDNMTVVRYNAKLEATIGKIKELKQRYKNINMNDTSRWNNAGAAFTRQLWNMLELSEAMTLGGLLRNESRGAHYKPDFPERNDEEFLKTTKASWTADGPRISYDEVDVSLIPPRVRDYSKD</sequence>